<keyword evidence="1" id="KW-1133">Transmembrane helix</keyword>
<organism evidence="2 3">
    <name type="scientific">Dactylosporangium darangshiense</name>
    <dbReference type="NCBI Taxonomy" id="579108"/>
    <lineage>
        <taxon>Bacteria</taxon>
        <taxon>Bacillati</taxon>
        <taxon>Actinomycetota</taxon>
        <taxon>Actinomycetes</taxon>
        <taxon>Micromonosporales</taxon>
        <taxon>Micromonosporaceae</taxon>
        <taxon>Dactylosporangium</taxon>
    </lineage>
</organism>
<comment type="caution">
    <text evidence="2">The sequence shown here is derived from an EMBL/GenBank/DDBJ whole genome shotgun (WGS) entry which is preliminary data.</text>
</comment>
<keyword evidence="1" id="KW-0812">Transmembrane</keyword>
<reference evidence="3" key="1">
    <citation type="journal article" date="2019" name="Int. J. Syst. Evol. Microbiol.">
        <title>The Global Catalogue of Microorganisms (GCM) 10K type strain sequencing project: providing services to taxonomists for standard genome sequencing and annotation.</title>
        <authorList>
            <consortium name="The Broad Institute Genomics Platform"/>
            <consortium name="The Broad Institute Genome Sequencing Center for Infectious Disease"/>
            <person name="Wu L."/>
            <person name="Ma J."/>
        </authorList>
    </citation>
    <scope>NUCLEOTIDE SEQUENCE [LARGE SCALE GENOMIC DNA]</scope>
    <source>
        <strain evidence="3">JCM 17441</strain>
    </source>
</reference>
<keyword evidence="3" id="KW-1185">Reference proteome</keyword>
<name>A0ABP8DUR1_9ACTN</name>
<evidence type="ECO:0000313" key="3">
    <source>
        <dbReference type="Proteomes" id="UP001500620"/>
    </source>
</evidence>
<gene>
    <name evidence="2" type="ORF">GCM10022255_110800</name>
</gene>
<evidence type="ECO:0000256" key="1">
    <source>
        <dbReference type="SAM" id="Phobius"/>
    </source>
</evidence>
<feature type="transmembrane region" description="Helical" evidence="1">
    <location>
        <begin position="20"/>
        <end position="39"/>
    </location>
</feature>
<protein>
    <submittedName>
        <fullName evidence="2">Uncharacterized protein</fullName>
    </submittedName>
</protein>
<dbReference type="EMBL" id="BAABAT010000078">
    <property type="protein sequence ID" value="GAA4263718.1"/>
    <property type="molecule type" value="Genomic_DNA"/>
</dbReference>
<keyword evidence="1" id="KW-0472">Membrane</keyword>
<sequence length="295" mass="32467">MESGGVATVRAPRKRWVWPLRVALTAAAAAAAVIGVVAVENIGTVDDSGKGYSTVGLPFPKPASAAEVLTNAAWAAAHREWTDPRPDQFMYNEARELRNEKAYERDHPNGYIRIGHTRTITSQQWKRIDAEVMATNESGQLEVFRKGGNVTWGQLNYDELKRLDTPAKVIAWDGLDKAFGVRMDALLGQYVLPPKVEAAFYGALAQGKDVRLNPDAINIDGRPALGLGRVEEGYIAQELLFDPVSYRLIGERMVAIADHHNTDERGNDDFTPKGAILRQVIYTKAIIVDNVGDTQ</sequence>
<dbReference type="Proteomes" id="UP001500620">
    <property type="component" value="Unassembled WGS sequence"/>
</dbReference>
<proteinExistence type="predicted"/>
<evidence type="ECO:0000313" key="2">
    <source>
        <dbReference type="EMBL" id="GAA4263718.1"/>
    </source>
</evidence>
<accession>A0ABP8DUR1</accession>